<evidence type="ECO:0000313" key="7">
    <source>
        <dbReference type="EMBL" id="MBB6180959.1"/>
    </source>
</evidence>
<dbReference type="AlphaFoldDB" id="A0A7W9YZV0"/>
<protein>
    <submittedName>
        <fullName evidence="7">Threonine/homoserine/homoserine lactone efflux protein</fullName>
    </submittedName>
</protein>
<evidence type="ECO:0000256" key="4">
    <source>
        <dbReference type="ARBA" id="ARBA00022989"/>
    </source>
</evidence>
<sequence>MTYGENLWLFFTLLFGIIIVPGMDMIFVLANSLSRGRPAGMAATAGIMAGGAVHSLYGALGVGLLASFIPVLFTPLLIAGSLYMAWIGYTLMRSSIVIDGVGPAQAASHAQAFRRGAITCLMNPKAYLFMLAIYPQFLRPEFGPLLPQALVMGLMTAATQLAVYGGLALAAGRARQAIVQNATATIWIGRGAGILLVAVSLVTLAEGLR</sequence>
<dbReference type="InterPro" id="IPR001123">
    <property type="entry name" value="LeuE-type"/>
</dbReference>
<evidence type="ECO:0000256" key="3">
    <source>
        <dbReference type="ARBA" id="ARBA00022692"/>
    </source>
</evidence>
<accession>A0A7W9YZV0</accession>
<reference evidence="7 8" key="1">
    <citation type="submission" date="2020-08" db="EMBL/GenBank/DDBJ databases">
        <title>Genomic Encyclopedia of Type Strains, Phase IV (KMG-IV): sequencing the most valuable type-strain genomes for metagenomic binning, comparative biology and taxonomic classification.</title>
        <authorList>
            <person name="Goeker M."/>
        </authorList>
    </citation>
    <scope>NUCLEOTIDE SEQUENCE [LARGE SCALE GENOMIC DNA]</scope>
    <source>
        <strain evidence="7 8">DSM 102134</strain>
    </source>
</reference>
<dbReference type="GO" id="GO:0015171">
    <property type="term" value="F:amino acid transmembrane transporter activity"/>
    <property type="evidence" value="ECO:0007669"/>
    <property type="project" value="TreeGrafter"/>
</dbReference>
<comment type="caution">
    <text evidence="7">The sequence shown here is derived from an EMBL/GenBank/DDBJ whole genome shotgun (WGS) entry which is preliminary data.</text>
</comment>
<evidence type="ECO:0000256" key="1">
    <source>
        <dbReference type="ARBA" id="ARBA00004651"/>
    </source>
</evidence>
<evidence type="ECO:0000256" key="6">
    <source>
        <dbReference type="SAM" id="Phobius"/>
    </source>
</evidence>
<keyword evidence="2" id="KW-1003">Cell membrane</keyword>
<dbReference type="Proteomes" id="UP000535501">
    <property type="component" value="Unassembled WGS sequence"/>
</dbReference>
<dbReference type="RefSeq" id="WP_077547677.1">
    <property type="nucleotide sequence ID" value="NZ_JACHEJ010000007.1"/>
</dbReference>
<dbReference type="PANTHER" id="PTHR30086:SF20">
    <property type="entry name" value="ARGININE EXPORTER PROTEIN ARGO-RELATED"/>
    <property type="match status" value="1"/>
</dbReference>
<keyword evidence="8" id="KW-1185">Reference proteome</keyword>
<organism evidence="7 8">
    <name type="scientific">Pseudorhizobium flavum</name>
    <dbReference type="NCBI Taxonomy" id="1335061"/>
    <lineage>
        <taxon>Bacteria</taxon>
        <taxon>Pseudomonadati</taxon>
        <taxon>Pseudomonadota</taxon>
        <taxon>Alphaproteobacteria</taxon>
        <taxon>Hyphomicrobiales</taxon>
        <taxon>Rhizobiaceae</taxon>
        <taxon>Rhizobium/Agrobacterium group</taxon>
        <taxon>Pseudorhizobium</taxon>
    </lineage>
</organism>
<dbReference type="PANTHER" id="PTHR30086">
    <property type="entry name" value="ARGININE EXPORTER PROTEIN ARGO"/>
    <property type="match status" value="1"/>
</dbReference>
<proteinExistence type="predicted"/>
<feature type="transmembrane region" description="Helical" evidence="6">
    <location>
        <begin position="39"/>
        <end position="57"/>
    </location>
</feature>
<feature type="transmembrane region" description="Helical" evidence="6">
    <location>
        <begin position="184"/>
        <end position="205"/>
    </location>
</feature>
<dbReference type="EMBL" id="JACHEJ010000007">
    <property type="protein sequence ID" value="MBB6180959.1"/>
    <property type="molecule type" value="Genomic_DNA"/>
</dbReference>
<feature type="transmembrane region" description="Helical" evidence="6">
    <location>
        <begin position="63"/>
        <end position="86"/>
    </location>
</feature>
<gene>
    <name evidence="7" type="ORF">HNQ75_002942</name>
</gene>
<evidence type="ECO:0000256" key="2">
    <source>
        <dbReference type="ARBA" id="ARBA00022475"/>
    </source>
</evidence>
<keyword evidence="5 6" id="KW-0472">Membrane</keyword>
<dbReference type="Pfam" id="PF01810">
    <property type="entry name" value="LysE"/>
    <property type="match status" value="1"/>
</dbReference>
<feature type="transmembrane region" description="Helical" evidence="6">
    <location>
        <begin position="6"/>
        <end position="27"/>
    </location>
</feature>
<comment type="subcellular location">
    <subcellularLocation>
        <location evidence="1">Cell membrane</location>
        <topology evidence="1">Multi-pass membrane protein</topology>
    </subcellularLocation>
</comment>
<keyword evidence="3 6" id="KW-0812">Transmembrane</keyword>
<keyword evidence="4 6" id="KW-1133">Transmembrane helix</keyword>
<name>A0A7W9YZV0_9HYPH</name>
<dbReference type="GO" id="GO:0005886">
    <property type="term" value="C:plasma membrane"/>
    <property type="evidence" value="ECO:0007669"/>
    <property type="project" value="UniProtKB-SubCell"/>
</dbReference>
<evidence type="ECO:0000256" key="5">
    <source>
        <dbReference type="ARBA" id="ARBA00023136"/>
    </source>
</evidence>
<evidence type="ECO:0000313" key="8">
    <source>
        <dbReference type="Proteomes" id="UP000535501"/>
    </source>
</evidence>
<feature type="transmembrane region" description="Helical" evidence="6">
    <location>
        <begin position="149"/>
        <end position="172"/>
    </location>
</feature>